<comment type="caution">
    <text evidence="2">The sequence shown here is derived from an EMBL/GenBank/DDBJ whole genome shotgun (WGS) entry which is preliminary data.</text>
</comment>
<evidence type="ECO:0000313" key="3">
    <source>
        <dbReference type="Proteomes" id="UP001150238"/>
    </source>
</evidence>
<feature type="compositionally biased region" description="Low complexity" evidence="1">
    <location>
        <begin position="222"/>
        <end position="244"/>
    </location>
</feature>
<organism evidence="2 3">
    <name type="scientific">Lentinula lateritia</name>
    <dbReference type="NCBI Taxonomy" id="40482"/>
    <lineage>
        <taxon>Eukaryota</taxon>
        <taxon>Fungi</taxon>
        <taxon>Dikarya</taxon>
        <taxon>Basidiomycota</taxon>
        <taxon>Agaricomycotina</taxon>
        <taxon>Agaricomycetes</taxon>
        <taxon>Agaricomycetidae</taxon>
        <taxon>Agaricales</taxon>
        <taxon>Marasmiineae</taxon>
        <taxon>Omphalotaceae</taxon>
        <taxon>Lentinula</taxon>
    </lineage>
</organism>
<dbReference type="AlphaFoldDB" id="A0A9W9AS49"/>
<name>A0A9W9AS49_9AGAR</name>
<accession>A0A9W9AS49</accession>
<protein>
    <submittedName>
        <fullName evidence="2">Uncharacterized protein</fullName>
    </submittedName>
</protein>
<evidence type="ECO:0000256" key="1">
    <source>
        <dbReference type="SAM" id="MobiDB-lite"/>
    </source>
</evidence>
<sequence length="286" mass="31549">MSFEITDVLKTWNTLNAQERNQLHRLSAEMTFHPLLIKDESMMRKLLAPALAAGSISDKDYALAAARLGSLSNFYYFNASPTFSTHRTRLMMYVLLSVKQYHHVGPAITAVVICETGSLVWRKRPSASIRGFFLFPITFAAATLSTHSAIARRIDSLWEGLDNPLGVGKVIHARIRKNEQGVYSEPSSSDGLIPDFVSDTVESSYDGEPSKPLSSPEPPSPSSSSSSPSSPSPPIQSNASNPNSRWDEIRAASKSQSAVSTWDEIRQQNARAQIPSTHDNQDRFRP</sequence>
<dbReference type="EMBL" id="JANVFS010000007">
    <property type="protein sequence ID" value="KAJ4489351.1"/>
    <property type="molecule type" value="Genomic_DNA"/>
</dbReference>
<reference evidence="2" key="2">
    <citation type="journal article" date="2023" name="Proc. Natl. Acad. Sci. U.S.A.">
        <title>A global phylogenomic analysis of the shiitake genus Lentinula.</title>
        <authorList>
            <person name="Sierra-Patev S."/>
            <person name="Min B."/>
            <person name="Naranjo-Ortiz M."/>
            <person name="Looney B."/>
            <person name="Konkel Z."/>
            <person name="Slot J.C."/>
            <person name="Sakamoto Y."/>
            <person name="Steenwyk J.L."/>
            <person name="Rokas A."/>
            <person name="Carro J."/>
            <person name="Camarero S."/>
            <person name="Ferreira P."/>
            <person name="Molpeceres G."/>
            <person name="Ruiz-Duenas F.J."/>
            <person name="Serrano A."/>
            <person name="Henrissat B."/>
            <person name="Drula E."/>
            <person name="Hughes K.W."/>
            <person name="Mata J.L."/>
            <person name="Ishikawa N.K."/>
            <person name="Vargas-Isla R."/>
            <person name="Ushijima S."/>
            <person name="Smith C.A."/>
            <person name="Donoghue J."/>
            <person name="Ahrendt S."/>
            <person name="Andreopoulos W."/>
            <person name="He G."/>
            <person name="LaButti K."/>
            <person name="Lipzen A."/>
            <person name="Ng V."/>
            <person name="Riley R."/>
            <person name="Sandor L."/>
            <person name="Barry K."/>
            <person name="Martinez A.T."/>
            <person name="Xiao Y."/>
            <person name="Gibbons J.G."/>
            <person name="Terashima K."/>
            <person name="Grigoriev I.V."/>
            <person name="Hibbett D."/>
        </authorList>
    </citation>
    <scope>NUCLEOTIDE SEQUENCE</scope>
    <source>
        <strain evidence="2">Sp2 HRB7682 ss15</strain>
    </source>
</reference>
<feature type="compositionally biased region" description="Polar residues" evidence="1">
    <location>
        <begin position="267"/>
        <end position="278"/>
    </location>
</feature>
<gene>
    <name evidence="2" type="ORF">C8J55DRAFT_504924</name>
</gene>
<feature type="region of interest" description="Disordered" evidence="1">
    <location>
        <begin position="180"/>
        <end position="286"/>
    </location>
</feature>
<dbReference type="Proteomes" id="UP001150238">
    <property type="component" value="Unassembled WGS sequence"/>
</dbReference>
<reference evidence="2" key="1">
    <citation type="submission" date="2022-08" db="EMBL/GenBank/DDBJ databases">
        <authorList>
            <consortium name="DOE Joint Genome Institute"/>
            <person name="Min B."/>
            <person name="Riley R."/>
            <person name="Sierra-Patev S."/>
            <person name="Naranjo-Ortiz M."/>
            <person name="Looney B."/>
            <person name="Konkel Z."/>
            <person name="Slot J.C."/>
            <person name="Sakamoto Y."/>
            <person name="Steenwyk J.L."/>
            <person name="Rokas A."/>
            <person name="Carro J."/>
            <person name="Camarero S."/>
            <person name="Ferreira P."/>
            <person name="Molpeceres G."/>
            <person name="Ruiz-Duenas F.J."/>
            <person name="Serrano A."/>
            <person name="Henrissat B."/>
            <person name="Drula E."/>
            <person name="Hughes K.W."/>
            <person name="Mata J.L."/>
            <person name="Ishikawa N.K."/>
            <person name="Vargas-Isla R."/>
            <person name="Ushijima S."/>
            <person name="Smith C.A."/>
            <person name="Ahrendt S."/>
            <person name="Andreopoulos W."/>
            <person name="He G."/>
            <person name="Labutti K."/>
            <person name="Lipzen A."/>
            <person name="Ng V."/>
            <person name="Sandor L."/>
            <person name="Barry K."/>
            <person name="Martinez A.T."/>
            <person name="Xiao Y."/>
            <person name="Gibbons J.G."/>
            <person name="Terashima K."/>
            <person name="Hibbett D.S."/>
            <person name="Grigoriev I.V."/>
        </authorList>
    </citation>
    <scope>NUCLEOTIDE SEQUENCE</scope>
    <source>
        <strain evidence="2">Sp2 HRB7682 ss15</strain>
    </source>
</reference>
<proteinExistence type="predicted"/>
<evidence type="ECO:0000313" key="2">
    <source>
        <dbReference type="EMBL" id="KAJ4489351.1"/>
    </source>
</evidence>